<evidence type="ECO:0000313" key="2">
    <source>
        <dbReference type="EMBL" id="BBL07544.1"/>
    </source>
</evidence>
<protein>
    <recommendedName>
        <fullName evidence="4">PorV/PorQ family protein</fullName>
    </recommendedName>
</protein>
<evidence type="ECO:0000256" key="1">
    <source>
        <dbReference type="SAM" id="SignalP"/>
    </source>
</evidence>
<organism evidence="2 3">
    <name type="scientific">Alistipes dispar</name>
    <dbReference type="NCBI Taxonomy" id="2585119"/>
    <lineage>
        <taxon>Bacteria</taxon>
        <taxon>Pseudomonadati</taxon>
        <taxon>Bacteroidota</taxon>
        <taxon>Bacteroidia</taxon>
        <taxon>Bacteroidales</taxon>
        <taxon>Rikenellaceae</taxon>
        <taxon>Alistipes</taxon>
    </lineage>
</organism>
<dbReference type="RefSeq" id="WP_141429702.1">
    <property type="nucleotide sequence ID" value="NZ_AP019736.1"/>
</dbReference>
<keyword evidence="3" id="KW-1185">Reference proteome</keyword>
<dbReference type="OrthoDB" id="9758448at2"/>
<accession>A0A4Y1X419</accession>
<evidence type="ECO:0000313" key="3">
    <source>
        <dbReference type="Proteomes" id="UP000319374"/>
    </source>
</evidence>
<sequence length="290" mass="31460">MKRLTITLVAAAAAVHAFAQEAMFPTPDAKTLGMGGVAMTTLSGSHALYGNSATAAFSLMPSQISSSYYGQDESDYYAVSGYWRFDTFNLAQIGWRQCLRERGNNDMAVDLGYSRRIDDRWAVGVVARYMHLKRPGDVTADALAADLNAAWMAPVEIGSFSTVRAGAKIANLGGWFGGGDRSLPMSFTAGAALDTFLTDAHEITVGADLGYRFSPGAMRGFMLSAGAEYNLMQLVQLRAGYHYGELRGDDPSYASVGAGFRFLHLRLDFAYLFTAKHTPDIYSISFGFDF</sequence>
<dbReference type="Proteomes" id="UP000319374">
    <property type="component" value="Chromosome"/>
</dbReference>
<evidence type="ECO:0008006" key="4">
    <source>
        <dbReference type="Google" id="ProtNLM"/>
    </source>
</evidence>
<dbReference type="EMBL" id="AP019736">
    <property type="protein sequence ID" value="BBL07544.1"/>
    <property type="molecule type" value="Genomic_DNA"/>
</dbReference>
<dbReference type="NCBIfam" id="NF033709">
    <property type="entry name" value="PorV_fam"/>
    <property type="match status" value="1"/>
</dbReference>
<feature type="signal peptide" evidence="1">
    <location>
        <begin position="1"/>
        <end position="19"/>
    </location>
</feature>
<dbReference type="AlphaFoldDB" id="A0A4Y1X419"/>
<dbReference type="SUPFAM" id="SSF56925">
    <property type="entry name" value="OMPA-like"/>
    <property type="match status" value="1"/>
</dbReference>
<feature type="chain" id="PRO_5021373111" description="PorV/PorQ family protein" evidence="1">
    <location>
        <begin position="20"/>
        <end position="290"/>
    </location>
</feature>
<dbReference type="Gene3D" id="2.40.160.60">
    <property type="entry name" value="Outer membrane protein transport protein (OMPP1/FadL/TodX)"/>
    <property type="match status" value="1"/>
</dbReference>
<reference evidence="3" key="1">
    <citation type="submission" date="2019-06" db="EMBL/GenBank/DDBJ databases">
        <title>Alistipes onderdonkii subsp. vulgaris subsp. nov., Alistipes dispar sp. nov. and Alistipes communis sp. nov., isolated from human faeces, and creation of Alistipes onderdonkii subsp. onderdonkii subsp. nov.</title>
        <authorList>
            <person name="Sakamoto M."/>
            <person name="Ikeyama N."/>
            <person name="Ogata Y."/>
            <person name="Suda W."/>
            <person name="Iino T."/>
            <person name="Hattori M."/>
            <person name="Ohkuma M."/>
        </authorList>
    </citation>
    <scope>NUCLEOTIDE SEQUENCE [LARGE SCALE GENOMIC DNA]</scope>
    <source>
        <strain evidence="3">5CPEGH6</strain>
    </source>
</reference>
<dbReference type="KEGG" id="ada:A5CPEGH6_21820"/>
<proteinExistence type="predicted"/>
<dbReference type="GeneID" id="98674169"/>
<dbReference type="InterPro" id="IPR011250">
    <property type="entry name" value="OMP/PagP_B-barrel"/>
</dbReference>
<gene>
    <name evidence="2" type="ORF">A5CPEGH6_21820</name>
</gene>
<keyword evidence="1" id="KW-0732">Signal</keyword>
<name>A0A4Y1X419_9BACT</name>